<dbReference type="InterPro" id="IPR004841">
    <property type="entry name" value="AA-permease/SLC12A_dom"/>
</dbReference>
<dbReference type="Pfam" id="PF00324">
    <property type="entry name" value="AA_permease"/>
    <property type="match status" value="1"/>
</dbReference>
<keyword evidence="5 6" id="KW-0472">Membrane</keyword>
<feature type="transmembrane region" description="Helical" evidence="6">
    <location>
        <begin position="365"/>
        <end position="388"/>
    </location>
</feature>
<keyword evidence="3 6" id="KW-0812">Transmembrane</keyword>
<feature type="transmembrane region" description="Helical" evidence="6">
    <location>
        <begin position="88"/>
        <end position="107"/>
    </location>
</feature>
<evidence type="ECO:0000256" key="6">
    <source>
        <dbReference type="SAM" id="Phobius"/>
    </source>
</evidence>
<dbReference type="EMBL" id="JBHLXG010000003">
    <property type="protein sequence ID" value="MFC0225048.1"/>
    <property type="molecule type" value="Genomic_DNA"/>
</dbReference>
<dbReference type="RefSeq" id="WP_380672002.1">
    <property type="nucleotide sequence ID" value="NZ_CP173186.1"/>
</dbReference>
<evidence type="ECO:0000256" key="2">
    <source>
        <dbReference type="ARBA" id="ARBA00022448"/>
    </source>
</evidence>
<dbReference type="Proteomes" id="UP001589792">
    <property type="component" value="Unassembled WGS sequence"/>
</dbReference>
<proteinExistence type="predicted"/>
<keyword evidence="9" id="KW-1185">Reference proteome</keyword>
<organism evidence="8 9">
    <name type="scientific">Serratia aquatilis</name>
    <dbReference type="NCBI Taxonomy" id="1737515"/>
    <lineage>
        <taxon>Bacteria</taxon>
        <taxon>Pseudomonadati</taxon>
        <taxon>Pseudomonadota</taxon>
        <taxon>Gammaproteobacteria</taxon>
        <taxon>Enterobacterales</taxon>
        <taxon>Yersiniaceae</taxon>
        <taxon>Serratia</taxon>
    </lineage>
</organism>
<evidence type="ECO:0000313" key="8">
    <source>
        <dbReference type="EMBL" id="MFC0225048.1"/>
    </source>
</evidence>
<evidence type="ECO:0000256" key="4">
    <source>
        <dbReference type="ARBA" id="ARBA00022989"/>
    </source>
</evidence>
<keyword evidence="2" id="KW-0813">Transport</keyword>
<name>A0ABV6E7T2_9GAMM</name>
<feature type="transmembrane region" description="Helical" evidence="6">
    <location>
        <begin position="288"/>
        <end position="312"/>
    </location>
</feature>
<evidence type="ECO:0000313" key="9">
    <source>
        <dbReference type="Proteomes" id="UP001589792"/>
    </source>
</evidence>
<comment type="caution">
    <text evidence="8">The sequence shown here is derived from an EMBL/GenBank/DDBJ whole genome shotgun (WGS) entry which is preliminary data.</text>
</comment>
<feature type="transmembrane region" description="Helical" evidence="6">
    <location>
        <begin position="206"/>
        <end position="226"/>
    </location>
</feature>
<reference evidence="8 9" key="1">
    <citation type="submission" date="2024-09" db="EMBL/GenBank/DDBJ databases">
        <authorList>
            <person name="Sun Q."/>
            <person name="Mori K."/>
        </authorList>
    </citation>
    <scope>NUCLEOTIDE SEQUENCE [LARGE SCALE GENOMIC DNA]</scope>
    <source>
        <strain evidence="8 9">CCM 8626</strain>
    </source>
</reference>
<feature type="transmembrane region" description="Helical" evidence="6">
    <location>
        <begin position="56"/>
        <end position="76"/>
    </location>
</feature>
<evidence type="ECO:0000256" key="3">
    <source>
        <dbReference type="ARBA" id="ARBA00022692"/>
    </source>
</evidence>
<feature type="transmembrane region" description="Helical" evidence="6">
    <location>
        <begin position="342"/>
        <end position="359"/>
    </location>
</feature>
<evidence type="ECO:0000259" key="7">
    <source>
        <dbReference type="Pfam" id="PF00324"/>
    </source>
</evidence>
<dbReference type="Gene3D" id="1.20.1740.10">
    <property type="entry name" value="Amino acid/polyamine transporter I"/>
    <property type="match status" value="1"/>
</dbReference>
<feature type="transmembrane region" description="Helical" evidence="6">
    <location>
        <begin position="168"/>
        <end position="186"/>
    </location>
</feature>
<feature type="transmembrane region" description="Helical" evidence="6">
    <location>
        <begin position="409"/>
        <end position="431"/>
    </location>
</feature>
<feature type="transmembrane region" description="Helical" evidence="6">
    <location>
        <begin position="25"/>
        <end position="44"/>
    </location>
</feature>
<dbReference type="PANTHER" id="PTHR43495">
    <property type="entry name" value="GABA PERMEASE"/>
    <property type="match status" value="1"/>
</dbReference>
<protein>
    <submittedName>
        <fullName evidence="8">Amino acid permease</fullName>
    </submittedName>
</protein>
<dbReference type="PANTHER" id="PTHR43495:SF5">
    <property type="entry name" value="GAMMA-AMINOBUTYRIC ACID PERMEASE"/>
    <property type="match status" value="1"/>
</dbReference>
<evidence type="ECO:0000256" key="1">
    <source>
        <dbReference type="ARBA" id="ARBA00004141"/>
    </source>
</evidence>
<feature type="transmembrane region" description="Helical" evidence="6">
    <location>
        <begin position="247"/>
        <end position="268"/>
    </location>
</feature>
<keyword evidence="4 6" id="KW-1133">Transmembrane helix</keyword>
<dbReference type="PIRSF" id="PIRSF006060">
    <property type="entry name" value="AA_transporter"/>
    <property type="match status" value="1"/>
</dbReference>
<gene>
    <name evidence="8" type="ORF">ACFFJ3_00740</name>
</gene>
<comment type="subcellular location">
    <subcellularLocation>
        <location evidence="1">Membrane</location>
        <topology evidence="1">Multi-pass membrane protein</topology>
    </subcellularLocation>
</comment>
<sequence length="462" mass="50105">MSSLPVTPEAELGNNLKQTLKKRHLLMMSLGGTIGTGLFVGIAAPLHTVGPLGTVLAYLLAGSVMMATMFCLGELSCAFPHSGSFQHYALMFFPSPIWSYTIGWLYWLSWVLSLAADLTAAGLIAHQFFPHIPVYYFCLGILVVLVAVNLFSARVFGECEYWLSAIKVFAIVLFILVGAVLVYQIYSQAGSMPTLKTSSGWFPHGPWSIFLCMTIVAYSFQGVELIGSAAGETPSPQTVLPKVIMGIALRIILFYALSIVVLALVYPYERPVDGSSPFVWVFNHIGLPSSGTLMLIVIFSAALSAANSALYASSRMLWSMSKDGFAAGVFSHVSSQGVPAKGILFTALIALVSLLTKYVSPETLYLYLIASTGQVGCLAWMVIAWCQYRFRREVSKGTYPAESISFRSPLFPWLAGFAIVMNMLIIGGTWLSDGGGIMLASETVLTAIIIFSYCVRGQQQIT</sequence>
<evidence type="ECO:0000256" key="5">
    <source>
        <dbReference type="ARBA" id="ARBA00023136"/>
    </source>
</evidence>
<feature type="transmembrane region" description="Helical" evidence="6">
    <location>
        <begin position="437"/>
        <end position="455"/>
    </location>
</feature>
<feature type="transmembrane region" description="Helical" evidence="6">
    <location>
        <begin position="134"/>
        <end position="156"/>
    </location>
</feature>
<feature type="domain" description="Amino acid permease/ SLC12A" evidence="7">
    <location>
        <begin position="24"/>
        <end position="426"/>
    </location>
</feature>
<accession>A0ABV6E7T2</accession>